<feature type="domain" description="Beta-lactamase hydrolase-like protein phosphatase-like" evidence="1">
    <location>
        <begin position="19"/>
        <end position="123"/>
    </location>
</feature>
<reference evidence="2 3" key="1">
    <citation type="submission" date="2017-03" db="EMBL/GenBank/DDBJ databases">
        <title>N. lactamica Y92-1009 whole genome sequence.</title>
        <authorList>
            <person name="Pandey A.K."/>
            <person name="Read R.C."/>
        </authorList>
    </citation>
    <scope>NUCLEOTIDE SEQUENCE [LARGE SCALE GENOMIC DNA]</scope>
    <source>
        <strain evidence="2 3">Y92-1009</strain>
    </source>
</reference>
<name>A0AAU8VIL8_NEILA</name>
<sequence>MPSEKQPQSKGNKMAILKLDEHLYISPQLTEADAEQISLLGIKTVVCNRPDHEEESQPDFAQIKQWLEKAGVTGFHHQPVTARDIQKHDVEAFRQLIGQAEYPVLAYCRTGTRCSLLWGFRRAAEGMPVDEIIRRAEAAGVNLENFRSRLEEAAAKP</sequence>
<dbReference type="Proteomes" id="UP000191249">
    <property type="component" value="Chromosome"/>
</dbReference>
<organism evidence="2 3">
    <name type="scientific">Neisseria lactamica</name>
    <dbReference type="NCBI Taxonomy" id="486"/>
    <lineage>
        <taxon>Bacteria</taxon>
        <taxon>Pseudomonadati</taxon>
        <taxon>Pseudomonadota</taxon>
        <taxon>Betaproteobacteria</taxon>
        <taxon>Neisseriales</taxon>
        <taxon>Neisseriaceae</taxon>
        <taxon>Neisseria</taxon>
    </lineage>
</organism>
<dbReference type="Pfam" id="PF04273">
    <property type="entry name" value="BLH_phosphatase"/>
    <property type="match status" value="1"/>
</dbReference>
<dbReference type="CDD" id="cd14503">
    <property type="entry name" value="PTP-bact"/>
    <property type="match status" value="1"/>
</dbReference>
<evidence type="ECO:0000259" key="1">
    <source>
        <dbReference type="Pfam" id="PF04273"/>
    </source>
</evidence>
<dbReference type="GO" id="GO:0016787">
    <property type="term" value="F:hydrolase activity"/>
    <property type="evidence" value="ECO:0007669"/>
    <property type="project" value="InterPro"/>
</dbReference>
<dbReference type="AlphaFoldDB" id="A0AAU8VIL8"/>
<evidence type="ECO:0000313" key="2">
    <source>
        <dbReference type="EMBL" id="ARB05325.1"/>
    </source>
</evidence>
<protein>
    <submittedName>
        <fullName evidence="2">TIGR01244 family protein</fullName>
    </submittedName>
</protein>
<dbReference type="NCBIfam" id="TIGR01244">
    <property type="entry name" value="TIGR01244 family sulfur transferase"/>
    <property type="match status" value="1"/>
</dbReference>
<gene>
    <name evidence="2" type="ORF">B2G52_11035</name>
</gene>
<accession>A0AAU8VIL8</accession>
<dbReference type="Gene3D" id="3.90.190.10">
    <property type="entry name" value="Protein tyrosine phosphatase superfamily"/>
    <property type="match status" value="1"/>
</dbReference>
<dbReference type="InterPro" id="IPR029021">
    <property type="entry name" value="Prot-tyrosine_phosphatase-like"/>
</dbReference>
<dbReference type="SUPFAM" id="SSF52799">
    <property type="entry name" value="(Phosphotyrosine protein) phosphatases II"/>
    <property type="match status" value="1"/>
</dbReference>
<dbReference type="InterPro" id="IPR005939">
    <property type="entry name" value="BLH_phosphatase-like"/>
</dbReference>
<evidence type="ECO:0000313" key="3">
    <source>
        <dbReference type="Proteomes" id="UP000191249"/>
    </source>
</evidence>
<proteinExistence type="predicted"/>
<dbReference type="EMBL" id="CP019894">
    <property type="protein sequence ID" value="ARB05325.1"/>
    <property type="molecule type" value="Genomic_DNA"/>
</dbReference>